<protein>
    <recommendedName>
        <fullName evidence="3">TonB C-terminal domain-containing protein</fullName>
    </recommendedName>
</protein>
<gene>
    <name evidence="1" type="ORF">OM944_02585</name>
</gene>
<dbReference type="RefSeq" id="WP_264809917.1">
    <property type="nucleotide sequence ID" value="NZ_CP110226.1"/>
</dbReference>
<keyword evidence="2" id="KW-1185">Reference proteome</keyword>
<dbReference type="PROSITE" id="PS51257">
    <property type="entry name" value="PROKAR_LIPOPROTEIN"/>
    <property type="match status" value="1"/>
</dbReference>
<evidence type="ECO:0008006" key="3">
    <source>
        <dbReference type="Google" id="ProtNLM"/>
    </source>
</evidence>
<reference evidence="1" key="1">
    <citation type="submission" date="2022-10" db="EMBL/GenBank/DDBJ databases">
        <title>Algoriphagus sp. a novel bacteria isolate from halophytes salicornia europaea.</title>
        <authorList>
            <person name="Peng Y."/>
            <person name="Jiang L."/>
            <person name="Lee J."/>
        </authorList>
    </citation>
    <scope>NUCLEOTIDE SEQUENCE</scope>
    <source>
        <strain evidence="1">TR-M5</strain>
    </source>
</reference>
<evidence type="ECO:0000313" key="2">
    <source>
        <dbReference type="Proteomes" id="UP001163156"/>
    </source>
</evidence>
<organism evidence="1 2">
    <name type="scientific">Algoriphagus halophytocola</name>
    <dbReference type="NCBI Taxonomy" id="2991499"/>
    <lineage>
        <taxon>Bacteria</taxon>
        <taxon>Pseudomonadati</taxon>
        <taxon>Bacteroidota</taxon>
        <taxon>Cytophagia</taxon>
        <taxon>Cytophagales</taxon>
        <taxon>Cyclobacteriaceae</taxon>
        <taxon>Algoriphagus</taxon>
    </lineage>
</organism>
<sequence length="170" mass="19802">MIRIIFFALCFSAISCESKEVSTTHKEYLRWVGDIPFDPAIDNPEFELCHGDSNARQYFNFSQGFQYEGEKLALVQEFKSSYEPVGVDDSGLIRIRFLVNCKGESGRFRVIAMDNNYEEMVFDERITNQLLQITKQLDGWKILPTLDEPLDYYQYLIFKIEKGNVVEILP</sequence>
<dbReference type="EMBL" id="CP110226">
    <property type="protein sequence ID" value="UZD23379.1"/>
    <property type="molecule type" value="Genomic_DNA"/>
</dbReference>
<evidence type="ECO:0000313" key="1">
    <source>
        <dbReference type="EMBL" id="UZD23379.1"/>
    </source>
</evidence>
<dbReference type="Proteomes" id="UP001163156">
    <property type="component" value="Chromosome"/>
</dbReference>
<proteinExistence type="predicted"/>
<accession>A0ABY6MME9</accession>
<name>A0ABY6MME9_9BACT</name>